<protein>
    <submittedName>
        <fullName evidence="1">Uncharacterized protein</fullName>
    </submittedName>
</protein>
<organism evidence="1">
    <name type="scientific">mine drainage metagenome</name>
    <dbReference type="NCBI Taxonomy" id="410659"/>
    <lineage>
        <taxon>unclassified sequences</taxon>
        <taxon>metagenomes</taxon>
        <taxon>ecological metagenomes</taxon>
    </lineage>
</organism>
<sequence>MSDLAGPRKKSPRAPSIALDEALERVLRAYDKERLHPAPTEVVAQNLGYKGASSGSALSAMASLRYYGLLERPSDGVLAVTKEVESWKFAPDEAKRRAFVLDFLRRPALFAELLEKYASGLPSDANLKYELIQRGFLPGTAADVVAVFRRSVEFADYFNTTAPDLAPADQPSAQEVEPAVAHTTTPMAAVGVQTKQQGVASIASFEPLAEDSHDRIPVRLPGGRRAWLVIPTPFFKDDKVRLKAHIDLLLAEDDQNTEG</sequence>
<dbReference type="EMBL" id="MLJW01000178">
    <property type="protein sequence ID" value="OIQ94822.1"/>
    <property type="molecule type" value="Genomic_DNA"/>
</dbReference>
<proteinExistence type="predicted"/>
<dbReference type="AlphaFoldDB" id="A0A1J5RFE3"/>
<reference evidence="1" key="1">
    <citation type="submission" date="2016-10" db="EMBL/GenBank/DDBJ databases">
        <title>Sequence of Gallionella enrichment culture.</title>
        <authorList>
            <person name="Poehlein A."/>
            <person name="Muehling M."/>
            <person name="Daniel R."/>
        </authorList>
    </citation>
    <scope>NUCLEOTIDE SEQUENCE</scope>
</reference>
<name>A0A1J5RFE3_9ZZZZ</name>
<evidence type="ECO:0000313" key="1">
    <source>
        <dbReference type="EMBL" id="OIQ94822.1"/>
    </source>
</evidence>
<gene>
    <name evidence="1" type="ORF">GALL_231770</name>
</gene>
<accession>A0A1J5RFE3</accession>
<comment type="caution">
    <text evidence="1">The sequence shown here is derived from an EMBL/GenBank/DDBJ whole genome shotgun (WGS) entry which is preliminary data.</text>
</comment>